<evidence type="ECO:0000256" key="3">
    <source>
        <dbReference type="ARBA" id="ARBA00022679"/>
    </source>
</evidence>
<dbReference type="OMA" id="WKVMQGD"/>
<sequence>MFVLSKSGPWASVISTIVSLRFVSASSNVRARHSTVNVQFSDLQTHPISCGFVLRVPRSKMIGKSNIRLIGIIVTLLCMGTVLTDWLNILRARHLELDLQPNRKVAQKQSDIAQSTIGKLSMLYGEPNPLYERALAAHLPHNQKFGYKMYVLREKTLPGYWSKPAYILNQLLIELALPEEERLEWLVWFDGDIVLMNPKIPLEIFLPPKENWSHIHAIVTNDHRGLNNGVFFLRVHEWSVWFMTACLGTEIFDPDIDLQFGDQSAMGMWVKEDRFRPNIMHVPQRWFNAYAGYRGDNLGQYSDPLAPPTKFKANSIKEGDLLVHHAGNKALRTQRMSPWMDIAEQHLPQWELDLDDTGYEQEIRDFWEVEAPKEEKRVDTQIEKEDKLEEERLRRKQEKAEAAQKKKAEAQEAEREKQETDDGKKNDQDQEVQVQESS</sequence>
<name>A0A0D1Z751_EXOME</name>
<keyword evidence="5" id="KW-1133">Transmembrane helix</keyword>
<proteinExistence type="inferred from homology"/>
<evidence type="ECO:0000256" key="2">
    <source>
        <dbReference type="ARBA" id="ARBA00022676"/>
    </source>
</evidence>
<keyword evidence="3" id="KW-0808">Transferase</keyword>
<dbReference type="Proteomes" id="UP000054302">
    <property type="component" value="Unassembled WGS sequence"/>
</dbReference>
<keyword evidence="2" id="KW-0328">Glycosyltransferase</keyword>
<dbReference type="InterPro" id="IPR029044">
    <property type="entry name" value="Nucleotide-diphossugar_trans"/>
</dbReference>
<dbReference type="AlphaFoldDB" id="A0A0D1Z751"/>
<dbReference type="HOGENOM" id="CLU_039079_2_2_1"/>
<dbReference type="OrthoDB" id="407658at2759"/>
<dbReference type="GO" id="GO:0006487">
    <property type="term" value="P:protein N-linked glycosylation"/>
    <property type="evidence" value="ECO:0007669"/>
    <property type="project" value="TreeGrafter"/>
</dbReference>
<dbReference type="InterPro" id="IPR008630">
    <property type="entry name" value="Glyco_trans_34"/>
</dbReference>
<keyword evidence="5" id="KW-0472">Membrane</keyword>
<dbReference type="GO" id="GO:0000139">
    <property type="term" value="C:Golgi membrane"/>
    <property type="evidence" value="ECO:0007669"/>
    <property type="project" value="TreeGrafter"/>
</dbReference>
<dbReference type="PANTHER" id="PTHR31306:SF8">
    <property type="entry name" value="GLYCOSYLTRANSFERASE FAMILY 34 PROTEIN"/>
    <property type="match status" value="1"/>
</dbReference>
<accession>A0A0D1Z751</accession>
<evidence type="ECO:0000256" key="5">
    <source>
        <dbReference type="SAM" id="Phobius"/>
    </source>
</evidence>
<evidence type="ECO:0000256" key="4">
    <source>
        <dbReference type="SAM" id="MobiDB-lite"/>
    </source>
</evidence>
<dbReference type="Pfam" id="PF05637">
    <property type="entry name" value="Glyco_transf_34"/>
    <property type="match status" value="1"/>
</dbReference>
<protein>
    <recommendedName>
        <fullName evidence="8">Galactosyl transferase GMA12/MNN10 family protein</fullName>
    </recommendedName>
</protein>
<dbReference type="PANTHER" id="PTHR31306">
    <property type="entry name" value="ALPHA-1,6-MANNOSYLTRANSFERASE MNN11-RELATED"/>
    <property type="match status" value="1"/>
</dbReference>
<dbReference type="SUPFAM" id="SSF53448">
    <property type="entry name" value="Nucleotide-diphospho-sugar transferases"/>
    <property type="match status" value="1"/>
</dbReference>
<organism evidence="6 7">
    <name type="scientific">Exophiala mesophila</name>
    <name type="common">Black yeast-like fungus</name>
    <dbReference type="NCBI Taxonomy" id="212818"/>
    <lineage>
        <taxon>Eukaryota</taxon>
        <taxon>Fungi</taxon>
        <taxon>Dikarya</taxon>
        <taxon>Ascomycota</taxon>
        <taxon>Pezizomycotina</taxon>
        <taxon>Eurotiomycetes</taxon>
        <taxon>Chaetothyriomycetidae</taxon>
        <taxon>Chaetothyriales</taxon>
        <taxon>Herpotrichiellaceae</taxon>
        <taxon>Exophiala</taxon>
    </lineage>
</organism>
<dbReference type="VEuPathDB" id="FungiDB:PV10_07925"/>
<keyword evidence="5" id="KW-0812">Transmembrane</keyword>
<evidence type="ECO:0008006" key="8">
    <source>
        <dbReference type="Google" id="ProtNLM"/>
    </source>
</evidence>
<dbReference type="EMBL" id="KN847524">
    <property type="protein sequence ID" value="KIV90642.1"/>
    <property type="molecule type" value="Genomic_DNA"/>
</dbReference>
<feature type="region of interest" description="Disordered" evidence="4">
    <location>
        <begin position="373"/>
        <end position="438"/>
    </location>
</feature>
<dbReference type="RefSeq" id="XP_016222216.1">
    <property type="nucleotide sequence ID" value="XM_016372884.1"/>
</dbReference>
<dbReference type="GO" id="GO:0016757">
    <property type="term" value="F:glycosyltransferase activity"/>
    <property type="evidence" value="ECO:0007669"/>
    <property type="project" value="UniProtKB-KW"/>
</dbReference>
<evidence type="ECO:0000313" key="7">
    <source>
        <dbReference type="Proteomes" id="UP000054302"/>
    </source>
</evidence>
<reference evidence="6 7" key="1">
    <citation type="submission" date="2015-01" db="EMBL/GenBank/DDBJ databases">
        <title>The Genome Sequence of Exophiala mesophila CBS40295.</title>
        <authorList>
            <consortium name="The Broad Institute Genomics Platform"/>
            <person name="Cuomo C."/>
            <person name="de Hoog S."/>
            <person name="Gorbushina A."/>
            <person name="Stielow B."/>
            <person name="Teixiera M."/>
            <person name="Abouelleil A."/>
            <person name="Chapman S.B."/>
            <person name="Priest M."/>
            <person name="Young S.K."/>
            <person name="Wortman J."/>
            <person name="Nusbaum C."/>
            <person name="Birren B."/>
        </authorList>
    </citation>
    <scope>NUCLEOTIDE SEQUENCE [LARGE SCALE GENOMIC DNA]</scope>
    <source>
        <strain evidence="6 7">CBS 40295</strain>
    </source>
</reference>
<keyword evidence="7" id="KW-1185">Reference proteome</keyword>
<evidence type="ECO:0000256" key="1">
    <source>
        <dbReference type="ARBA" id="ARBA00005664"/>
    </source>
</evidence>
<feature type="transmembrane region" description="Helical" evidence="5">
    <location>
        <begin position="67"/>
        <end position="87"/>
    </location>
</feature>
<dbReference type="GeneID" id="27325770"/>
<feature type="compositionally biased region" description="Basic and acidic residues" evidence="4">
    <location>
        <begin position="373"/>
        <end position="428"/>
    </location>
</feature>
<dbReference type="Gene3D" id="3.90.550.10">
    <property type="entry name" value="Spore Coat Polysaccharide Biosynthesis Protein SpsA, Chain A"/>
    <property type="match status" value="1"/>
</dbReference>
<comment type="similarity">
    <text evidence="1">Belongs to the glycosyltransferase 34 family.</text>
</comment>
<dbReference type="STRING" id="212818.A0A0D1Z751"/>
<evidence type="ECO:0000313" key="6">
    <source>
        <dbReference type="EMBL" id="KIV90642.1"/>
    </source>
</evidence>
<gene>
    <name evidence="6" type="ORF">PV10_07925</name>
</gene>